<dbReference type="InterPro" id="IPR012310">
    <property type="entry name" value="DNA_ligase_ATP-dep_cent"/>
</dbReference>
<dbReference type="PANTHER" id="PTHR45674:SF4">
    <property type="entry name" value="DNA LIGASE 1"/>
    <property type="match status" value="1"/>
</dbReference>
<evidence type="ECO:0000313" key="6">
    <source>
        <dbReference type="Proteomes" id="UP000008639"/>
    </source>
</evidence>
<evidence type="ECO:0000259" key="4">
    <source>
        <dbReference type="Pfam" id="PF01068"/>
    </source>
</evidence>
<feature type="domain" description="ATP-dependent DNA ligase family profile" evidence="4">
    <location>
        <begin position="31"/>
        <end position="206"/>
    </location>
</feature>
<dbReference type="GO" id="GO:0006310">
    <property type="term" value="P:DNA recombination"/>
    <property type="evidence" value="ECO:0007669"/>
    <property type="project" value="InterPro"/>
</dbReference>
<accession>F0MCK7</accession>
<organism evidence="5 6">
    <name type="scientific">Pseudarthrobacter phenanthrenivorans (strain DSM 18606 / JCM 16027 / LMG 23796 / Sphe3)</name>
    <name type="common">Arthrobacter phenanthrenivorans</name>
    <dbReference type="NCBI Taxonomy" id="930171"/>
    <lineage>
        <taxon>Bacteria</taxon>
        <taxon>Bacillati</taxon>
        <taxon>Actinomycetota</taxon>
        <taxon>Actinomycetes</taxon>
        <taxon>Micrococcales</taxon>
        <taxon>Micrococcaceae</taxon>
        <taxon>Pseudarthrobacter</taxon>
    </lineage>
</organism>
<dbReference type="CDD" id="cd07905">
    <property type="entry name" value="Adenylation_DNA_ligase_LigC"/>
    <property type="match status" value="1"/>
</dbReference>
<evidence type="ECO:0000256" key="1">
    <source>
        <dbReference type="ARBA" id="ARBA00007572"/>
    </source>
</evidence>
<dbReference type="GO" id="GO:0003910">
    <property type="term" value="F:DNA ligase (ATP) activity"/>
    <property type="evidence" value="ECO:0007669"/>
    <property type="project" value="UniProtKB-EC"/>
</dbReference>
<dbReference type="OrthoDB" id="9770771at2"/>
<dbReference type="KEGG" id="apn:Asphe3_41980"/>
<protein>
    <submittedName>
        <fullName evidence="5">ATP-dependent DNA ligase</fullName>
    </submittedName>
</protein>
<proteinExistence type="inferred from homology"/>
<dbReference type="GO" id="GO:0006281">
    <property type="term" value="P:DNA repair"/>
    <property type="evidence" value="ECO:0007669"/>
    <property type="project" value="InterPro"/>
</dbReference>
<name>F0MCK7_PSEPM</name>
<keyword evidence="2 5" id="KW-0436">Ligase</keyword>
<dbReference type="Proteomes" id="UP000008639">
    <property type="component" value="Plasmid pASPHE302"/>
</dbReference>
<dbReference type="Gene3D" id="2.40.50.140">
    <property type="entry name" value="Nucleic acid-binding proteins"/>
    <property type="match status" value="1"/>
</dbReference>
<sequence length="339" mass="36872">MAESLPPALQPPVAVALAKLVKTFPGRNALPGGLSAEPKWDGFRTTAFNDGGMVTLWSRQGKELTRILPDATAALEEQLPPGVVLDGEAVIWNRGRLDFDALQRRMVTSRAALPAVAIELPASFVAFDVLAVAGQDTRAVPFSGRRQLLEELARDWAAPLHLSPITTDVDLAKTWLRDLPATGIEGLVFKGGAQPYEAARIWSKLKHKDVWDVVCAAVIGPVSQPQAIIAGLPIDGELKIVGRSTVLSTKVGRELGRYLQAAGHGHPWPEEISESSLNRFSRDKGPARLTLVEPFVVEISADVAWSGTSFRHPVGYRRSRPELDPADVRVPPELNNRHR</sequence>
<dbReference type="Gene3D" id="3.30.470.30">
    <property type="entry name" value="DNA ligase/mRNA capping enzyme"/>
    <property type="match status" value="1"/>
</dbReference>
<dbReference type="InterPro" id="IPR044119">
    <property type="entry name" value="Adenylation_LigC-like"/>
</dbReference>
<reference evidence="6" key="1">
    <citation type="journal article" date="2011" name="Stand. Genomic Sci.">
        <title>Complete genome sequence of Arthrobacter phenanthrenivorans type strain (Sphe3).</title>
        <authorList>
            <person name="Kallimanis A."/>
            <person name="Labutti K.M."/>
            <person name="Lapidus A."/>
            <person name="Clum A."/>
            <person name="Lykidis A."/>
            <person name="Mavromatis K."/>
            <person name="Pagani I."/>
            <person name="Liolios K."/>
            <person name="Ivanova N."/>
            <person name="Goodwin L."/>
            <person name="Pitluck S."/>
            <person name="Chen A."/>
            <person name="Palaniappan K."/>
            <person name="Markowitz V."/>
            <person name="Bristow J."/>
            <person name="Velentzas A.D."/>
            <person name="Perisynakis A."/>
            <person name="Ouzounis C.C."/>
            <person name="Kyrpides N.C."/>
            <person name="Koukkou A.I."/>
            <person name="Drainas C."/>
        </authorList>
    </citation>
    <scope>NUCLEOTIDE SEQUENCE [LARGE SCALE GENOMIC DNA]</scope>
    <source>
        <strain evidence="6">DSM 18606 / JCM 16027 / LMG 23796 / Sphe3</strain>
        <plasmid evidence="6">Plasmid pASPHE302</plasmid>
    </source>
</reference>
<dbReference type="GO" id="GO:0005524">
    <property type="term" value="F:ATP binding"/>
    <property type="evidence" value="ECO:0007669"/>
    <property type="project" value="InterPro"/>
</dbReference>
<dbReference type="AlphaFoldDB" id="F0MCK7"/>
<dbReference type="EMBL" id="CP002381">
    <property type="protein sequence ID" value="ADX75263.1"/>
    <property type="molecule type" value="Genomic_DNA"/>
</dbReference>
<dbReference type="InterPro" id="IPR012340">
    <property type="entry name" value="NA-bd_OB-fold"/>
</dbReference>
<gene>
    <name evidence="5" type="ordered locus">Asphe3_41980</name>
</gene>
<comment type="catalytic activity">
    <reaction evidence="3">
        <text>ATP + (deoxyribonucleotide)n-3'-hydroxyl + 5'-phospho-(deoxyribonucleotide)m = (deoxyribonucleotide)n+m + AMP + diphosphate.</text>
        <dbReference type="EC" id="6.5.1.1"/>
    </reaction>
</comment>
<dbReference type="InterPro" id="IPR050191">
    <property type="entry name" value="ATP-dep_DNA_ligase"/>
</dbReference>
<dbReference type="HOGENOM" id="CLU_008325_4_1_11"/>
<keyword evidence="5" id="KW-0614">Plasmid</keyword>
<dbReference type="RefSeq" id="WP_013603121.1">
    <property type="nucleotide sequence ID" value="NC_015147.1"/>
</dbReference>
<evidence type="ECO:0000256" key="2">
    <source>
        <dbReference type="ARBA" id="ARBA00022598"/>
    </source>
</evidence>
<comment type="similarity">
    <text evidence="1">Belongs to the ATP-dependent DNA ligase family.</text>
</comment>
<dbReference type="PANTHER" id="PTHR45674">
    <property type="entry name" value="DNA LIGASE 1/3 FAMILY MEMBER"/>
    <property type="match status" value="1"/>
</dbReference>
<dbReference type="SUPFAM" id="SSF56091">
    <property type="entry name" value="DNA ligase/mRNA capping enzyme, catalytic domain"/>
    <property type="match status" value="1"/>
</dbReference>
<evidence type="ECO:0000313" key="5">
    <source>
        <dbReference type="EMBL" id="ADX75263.1"/>
    </source>
</evidence>
<geneLocation type="plasmid" evidence="5 6">
    <name>pASPHE302</name>
</geneLocation>
<evidence type="ECO:0000256" key="3">
    <source>
        <dbReference type="ARBA" id="ARBA00034003"/>
    </source>
</evidence>
<dbReference type="Pfam" id="PF01068">
    <property type="entry name" value="DNA_ligase_A_M"/>
    <property type="match status" value="1"/>
</dbReference>